<dbReference type="PROSITE" id="PS00092">
    <property type="entry name" value="N6_MTASE"/>
    <property type="match status" value="1"/>
</dbReference>
<organism evidence="5 6">
    <name type="scientific">Flavobacterium aureirubrum</name>
    <dbReference type="NCBI Taxonomy" id="3133147"/>
    <lineage>
        <taxon>Bacteria</taxon>
        <taxon>Pseudomonadati</taxon>
        <taxon>Bacteroidota</taxon>
        <taxon>Flavobacteriia</taxon>
        <taxon>Flavobacteriales</taxon>
        <taxon>Flavobacteriaceae</taxon>
        <taxon>Flavobacterium</taxon>
    </lineage>
</organism>
<keyword evidence="6" id="KW-1185">Reference proteome</keyword>
<evidence type="ECO:0000256" key="3">
    <source>
        <dbReference type="ARBA" id="ARBA00022679"/>
    </source>
</evidence>
<dbReference type="Pfam" id="PF01555">
    <property type="entry name" value="N6_N4_Mtase"/>
    <property type="match status" value="1"/>
</dbReference>
<dbReference type="EMBL" id="JBCGDO010000016">
    <property type="protein sequence ID" value="MEM0543327.1"/>
    <property type="molecule type" value="Genomic_DNA"/>
</dbReference>
<evidence type="ECO:0000256" key="1">
    <source>
        <dbReference type="ARBA" id="ARBA00006594"/>
    </source>
</evidence>
<proteinExistence type="inferred from homology"/>
<dbReference type="InterPro" id="IPR002126">
    <property type="entry name" value="Cadherin-like_dom"/>
</dbReference>
<dbReference type="PROSITE" id="PS50268">
    <property type="entry name" value="CADHERIN_2"/>
    <property type="match status" value="1"/>
</dbReference>
<dbReference type="RefSeq" id="WP_342696522.1">
    <property type="nucleotide sequence ID" value="NZ_JBCGDO010000016.1"/>
</dbReference>
<dbReference type="PRINTS" id="PR00508">
    <property type="entry name" value="S21N4MTFRASE"/>
</dbReference>
<sequence>MPNYKKLQNVLTEVFQLDQADLDFGIYRIMNQKRDAINDFLQNSLPKQVKELLEKNLTGDAKGLKEELDKTILVLKDAGVDYETSTKVKELKDKIAASASIETLEQEVFSHLANFFKRYYEGGDFISLRRYKKDVYAIPYEGEEVKLHWANHDQYYIKTSEYLKNYAFKLSGDKLVKFQLKEASTEQNNNKTQNDQERRFAIFEELPVEVDGKTLLINFTYEPHKKTVQQKDLTQKAIEAIKAKVPVDFADVFSLSPTESNKQRTLLDKHLNSFVARHTFDYFIHKDLGGFLRRELDFYIKNEVLYIDDINTENEIAFNSQISKIKALKQVANKIILFLEQLENFQKKLWLKKKFVIAANYCITLDRIPTDYYFEILENKAQLDEWKSLFNVTIKTIKDLENEQFLVLDTKFFAEDFKDRILAEIGDLDEQTNGLLINSENFQALHFLQEKYSKKIDSIYIDPPYNTSASEIAYKNNYKHSSWLSLMQNRIKLSKQFLNTEGIQCTTIDDVEVKELHMLLESEFGKDNFAGVVPIQINPSGRPTEKGFALSHEYAIFYVKSDKSTIYKIARTEKQLSRFKEEDKDGIFEYRNLRREGSNSDREDGQRQYYPIYANINLGTIRVPELEWFENDREWKILEEHNLDEVVIFPKNDLGREKNWRWSIDSLKKDYSQFLARIPKKGTPQVYYKYRPNLEGTTPLTLWTDAKFSATEHGTKVLKELFEDPKFSYPKSIFAVEECLKVMGNKLSQKYVLDYFAGSGTTGHATIKLNREDEGNRKYILVEMGTYFNTVTKPRIQKVIYSDNWKNGKPQDKKGISQMFKYIVLESYEDALNNLTLQQTNIQQGALALNDKVKEEYLLQYMLDVESQDHLFNLNAFKNPFNYKLNVTENNELVPTTVDLVETFNYLIGLKVQKVERIKEFKLVTGENLKSDKILVIWRNLEKTNNEDLNRFVEKLDIKVFDGEFDTIYINGDNNLANFKKEEESWKVRLIEEEFFNKMFDVKDI</sequence>
<evidence type="ECO:0000313" key="6">
    <source>
        <dbReference type="Proteomes" id="UP001460072"/>
    </source>
</evidence>
<dbReference type="InterPro" id="IPR029063">
    <property type="entry name" value="SAM-dependent_MTases_sf"/>
</dbReference>
<reference evidence="5 6" key="1">
    <citation type="submission" date="2024-03" db="EMBL/GenBank/DDBJ databases">
        <title>Two novel species of the genus Flavobacterium exhibiting potentially degradation of complex polysaccharides.</title>
        <authorList>
            <person name="Lian X."/>
        </authorList>
    </citation>
    <scope>NUCLEOTIDE SEQUENCE [LARGE SCALE GENOMIC DNA]</scope>
    <source>
        <strain evidence="6">j3</strain>
    </source>
</reference>
<dbReference type="InterPro" id="IPR002052">
    <property type="entry name" value="DNA_methylase_N6_adenine_CS"/>
</dbReference>
<accession>A0ABU9N6J2</accession>
<dbReference type="GO" id="GO:0008168">
    <property type="term" value="F:methyltransferase activity"/>
    <property type="evidence" value="ECO:0007669"/>
    <property type="project" value="UniProtKB-KW"/>
</dbReference>
<feature type="domain" description="Cadherin" evidence="4">
    <location>
        <begin position="812"/>
        <end position="897"/>
    </location>
</feature>
<keyword evidence="3" id="KW-0808">Transferase</keyword>
<keyword evidence="2 5" id="KW-0489">Methyltransferase</keyword>
<name>A0ABU9N6J2_9FLAO</name>
<dbReference type="Gene3D" id="3.40.50.150">
    <property type="entry name" value="Vaccinia Virus protein VP39"/>
    <property type="match status" value="2"/>
</dbReference>
<evidence type="ECO:0000313" key="5">
    <source>
        <dbReference type="EMBL" id="MEM0543327.1"/>
    </source>
</evidence>
<dbReference type="SUPFAM" id="SSF53335">
    <property type="entry name" value="S-adenosyl-L-methionine-dependent methyltransferases"/>
    <property type="match status" value="1"/>
</dbReference>
<dbReference type="Proteomes" id="UP001460072">
    <property type="component" value="Unassembled WGS sequence"/>
</dbReference>
<dbReference type="InterPro" id="IPR002941">
    <property type="entry name" value="DNA_methylase_N4/N6"/>
</dbReference>
<evidence type="ECO:0000259" key="4">
    <source>
        <dbReference type="PROSITE" id="PS50268"/>
    </source>
</evidence>
<dbReference type="GO" id="GO:0032259">
    <property type="term" value="P:methylation"/>
    <property type="evidence" value="ECO:0007669"/>
    <property type="project" value="UniProtKB-KW"/>
</dbReference>
<evidence type="ECO:0000256" key="2">
    <source>
        <dbReference type="ARBA" id="ARBA00022603"/>
    </source>
</evidence>
<comment type="caution">
    <text evidence="5">The sequence shown here is derived from an EMBL/GenBank/DDBJ whole genome shotgun (WGS) entry which is preliminary data.</text>
</comment>
<protein>
    <submittedName>
        <fullName evidence="5">DNA methyltransferase</fullName>
    </submittedName>
</protein>
<dbReference type="InterPro" id="IPR001091">
    <property type="entry name" value="RM_Methyltransferase"/>
</dbReference>
<comment type="similarity">
    <text evidence="1">Belongs to the N(4)/N(6)-methyltransferase family.</text>
</comment>
<gene>
    <name evidence="5" type="ORF">WFZ85_11930</name>
</gene>